<sequence length="109" mass="11785">MRINQIIAAVTRSLNFAGVREILSADAFAHAADLQLCMACVSPGIGMYSGPQRLLMQDQPRCGHPSHPTSHAWLASVVQTAVGKRKRLPLTVRRLGLAERGSAALRQRG</sequence>
<dbReference type="Proteomes" id="UP000319004">
    <property type="component" value="Chromosome"/>
</dbReference>
<organism evidence="1 2">
    <name type="scientific">Stieleria neptunia</name>
    <dbReference type="NCBI Taxonomy" id="2527979"/>
    <lineage>
        <taxon>Bacteria</taxon>
        <taxon>Pseudomonadati</taxon>
        <taxon>Planctomycetota</taxon>
        <taxon>Planctomycetia</taxon>
        <taxon>Pirellulales</taxon>
        <taxon>Pirellulaceae</taxon>
        <taxon>Stieleria</taxon>
    </lineage>
</organism>
<accession>A0A518I076</accession>
<dbReference type="EMBL" id="CP037423">
    <property type="protein sequence ID" value="QDV46417.1"/>
    <property type="molecule type" value="Genomic_DNA"/>
</dbReference>
<evidence type="ECO:0000313" key="2">
    <source>
        <dbReference type="Proteomes" id="UP000319004"/>
    </source>
</evidence>
<proteinExistence type="predicted"/>
<protein>
    <submittedName>
        <fullName evidence="1">Uncharacterized protein</fullName>
    </submittedName>
</protein>
<dbReference type="AlphaFoldDB" id="A0A518I076"/>
<gene>
    <name evidence="1" type="ORF">Enr13x_63260</name>
</gene>
<name>A0A518I076_9BACT</name>
<evidence type="ECO:0000313" key="1">
    <source>
        <dbReference type="EMBL" id="QDV46417.1"/>
    </source>
</evidence>
<reference evidence="1 2" key="1">
    <citation type="submission" date="2019-03" db="EMBL/GenBank/DDBJ databases">
        <title>Deep-cultivation of Planctomycetes and their phenomic and genomic characterization uncovers novel biology.</title>
        <authorList>
            <person name="Wiegand S."/>
            <person name="Jogler M."/>
            <person name="Boedeker C."/>
            <person name="Pinto D."/>
            <person name="Vollmers J."/>
            <person name="Rivas-Marin E."/>
            <person name="Kohn T."/>
            <person name="Peeters S.H."/>
            <person name="Heuer A."/>
            <person name="Rast P."/>
            <person name="Oberbeckmann S."/>
            <person name="Bunk B."/>
            <person name="Jeske O."/>
            <person name="Meyerdierks A."/>
            <person name="Storesund J.E."/>
            <person name="Kallscheuer N."/>
            <person name="Luecker S."/>
            <person name="Lage O.M."/>
            <person name="Pohl T."/>
            <person name="Merkel B.J."/>
            <person name="Hornburger P."/>
            <person name="Mueller R.-W."/>
            <person name="Bruemmer F."/>
            <person name="Labrenz M."/>
            <person name="Spormann A.M."/>
            <person name="Op den Camp H."/>
            <person name="Overmann J."/>
            <person name="Amann R."/>
            <person name="Jetten M.S.M."/>
            <person name="Mascher T."/>
            <person name="Medema M.H."/>
            <person name="Devos D.P."/>
            <person name="Kaster A.-K."/>
            <person name="Ovreas L."/>
            <person name="Rohde M."/>
            <person name="Galperin M.Y."/>
            <person name="Jogler C."/>
        </authorList>
    </citation>
    <scope>NUCLEOTIDE SEQUENCE [LARGE SCALE GENOMIC DNA]</scope>
    <source>
        <strain evidence="1 2">Enr13</strain>
    </source>
</reference>
<dbReference type="KEGG" id="snep:Enr13x_63260"/>
<keyword evidence="2" id="KW-1185">Reference proteome</keyword>